<sequence>MGEGHVVEIVGILKFREEKEDVLEGEAGERRDIGGAEGAGNVPVAGDDASEGVEVAVIRRGVVAGVILTTVTKEVAGRRLGYGGVNARKDLGGVVWGCCFALRSRAMLLTESVRRVPMLWLDAPSAIGENGDEASGEDEGEEAATVEDVVAAVAAAAAAASAAARWDVLVLRVMRKLGGGVRN</sequence>
<comment type="caution">
    <text evidence="2">The sequence shown here is derived from an EMBL/GenBank/DDBJ whole genome shotgun (WGS) entry which is preliminary data.</text>
</comment>
<protein>
    <submittedName>
        <fullName evidence="2">Uncharacterized protein</fullName>
    </submittedName>
</protein>
<proteinExistence type="predicted"/>
<evidence type="ECO:0000313" key="3">
    <source>
        <dbReference type="Proteomes" id="UP000265515"/>
    </source>
</evidence>
<evidence type="ECO:0000313" key="2">
    <source>
        <dbReference type="EMBL" id="GBG89118.1"/>
    </source>
</evidence>
<dbReference type="Proteomes" id="UP000265515">
    <property type="component" value="Unassembled WGS sequence"/>
</dbReference>
<organism evidence="2 3">
    <name type="scientific">Chara braunii</name>
    <name type="common">Braun's stonewort</name>
    <dbReference type="NCBI Taxonomy" id="69332"/>
    <lineage>
        <taxon>Eukaryota</taxon>
        <taxon>Viridiplantae</taxon>
        <taxon>Streptophyta</taxon>
        <taxon>Charophyceae</taxon>
        <taxon>Charales</taxon>
        <taxon>Characeae</taxon>
        <taxon>Chara</taxon>
    </lineage>
</organism>
<dbReference type="AlphaFoldDB" id="A0A388M3F2"/>
<keyword evidence="3" id="KW-1185">Reference proteome</keyword>
<evidence type="ECO:0000256" key="1">
    <source>
        <dbReference type="SAM" id="MobiDB-lite"/>
    </source>
</evidence>
<accession>A0A388M3F2</accession>
<dbReference type="Gramene" id="GBG89118">
    <property type="protein sequence ID" value="GBG89118"/>
    <property type="gene ID" value="CBR_g48828"/>
</dbReference>
<dbReference type="EMBL" id="BFEA01000717">
    <property type="protein sequence ID" value="GBG89118.1"/>
    <property type="molecule type" value="Genomic_DNA"/>
</dbReference>
<name>A0A388M3F2_CHABU</name>
<feature type="region of interest" description="Disordered" evidence="1">
    <location>
        <begin position="26"/>
        <end position="45"/>
    </location>
</feature>
<gene>
    <name evidence="2" type="ORF">CBR_g48828</name>
</gene>
<reference evidence="2 3" key="1">
    <citation type="journal article" date="2018" name="Cell">
        <title>The Chara Genome: Secondary Complexity and Implications for Plant Terrestrialization.</title>
        <authorList>
            <person name="Nishiyama T."/>
            <person name="Sakayama H."/>
            <person name="Vries J.D."/>
            <person name="Buschmann H."/>
            <person name="Saint-Marcoux D."/>
            <person name="Ullrich K.K."/>
            <person name="Haas F.B."/>
            <person name="Vanderstraeten L."/>
            <person name="Becker D."/>
            <person name="Lang D."/>
            <person name="Vosolsobe S."/>
            <person name="Rombauts S."/>
            <person name="Wilhelmsson P.K.I."/>
            <person name="Janitza P."/>
            <person name="Kern R."/>
            <person name="Heyl A."/>
            <person name="Rumpler F."/>
            <person name="Villalobos L.I.A.C."/>
            <person name="Clay J.M."/>
            <person name="Skokan R."/>
            <person name="Toyoda A."/>
            <person name="Suzuki Y."/>
            <person name="Kagoshima H."/>
            <person name="Schijlen E."/>
            <person name="Tajeshwar N."/>
            <person name="Catarino B."/>
            <person name="Hetherington A.J."/>
            <person name="Saltykova A."/>
            <person name="Bonnot C."/>
            <person name="Breuninger H."/>
            <person name="Symeonidi A."/>
            <person name="Radhakrishnan G.V."/>
            <person name="Van Nieuwerburgh F."/>
            <person name="Deforce D."/>
            <person name="Chang C."/>
            <person name="Karol K.G."/>
            <person name="Hedrich R."/>
            <person name="Ulvskov P."/>
            <person name="Glockner G."/>
            <person name="Delwiche C.F."/>
            <person name="Petrasek J."/>
            <person name="Van de Peer Y."/>
            <person name="Friml J."/>
            <person name="Beilby M."/>
            <person name="Dolan L."/>
            <person name="Kohara Y."/>
            <person name="Sugano S."/>
            <person name="Fujiyama A."/>
            <person name="Delaux P.-M."/>
            <person name="Quint M."/>
            <person name="TheiBen G."/>
            <person name="Hagemann M."/>
            <person name="Harholt J."/>
            <person name="Dunand C."/>
            <person name="Zachgo S."/>
            <person name="Langdale J."/>
            <person name="Maumus F."/>
            <person name="Straeten D.V.D."/>
            <person name="Gould S.B."/>
            <person name="Rensing S.A."/>
        </authorList>
    </citation>
    <scope>NUCLEOTIDE SEQUENCE [LARGE SCALE GENOMIC DNA]</scope>
    <source>
        <strain evidence="2 3">S276</strain>
    </source>
</reference>